<comment type="caution">
    <text evidence="1">The sequence shown here is derived from an EMBL/GenBank/DDBJ whole genome shotgun (WGS) entry which is preliminary data.</text>
</comment>
<evidence type="ECO:0000313" key="2">
    <source>
        <dbReference type="Proteomes" id="UP000239089"/>
    </source>
</evidence>
<dbReference type="Proteomes" id="UP000239089">
    <property type="component" value="Unassembled WGS sequence"/>
</dbReference>
<keyword evidence="2" id="KW-1185">Reference proteome</keyword>
<evidence type="ECO:0000313" key="1">
    <source>
        <dbReference type="EMBL" id="PPQ28494.1"/>
    </source>
</evidence>
<name>A0A2S6N1J5_9HYPH</name>
<sequence>MSVSLMALVFAILANSGANILIKKAGTVESGLASYISVWFIAGLVLFGLNLVAYTFAVRSIALSVAYPILVGGSLVLIAAYTSFGLQESFGVSKLAGYAFVIAGAYLIVR</sequence>
<evidence type="ECO:0008006" key="3">
    <source>
        <dbReference type="Google" id="ProtNLM"/>
    </source>
</evidence>
<accession>A0A2S6N1J5</accession>
<gene>
    <name evidence="1" type="ORF">CCR94_17515</name>
</gene>
<reference evidence="1 2" key="1">
    <citation type="journal article" date="2018" name="Arch. Microbiol.">
        <title>New insights into the metabolic potential of the phototrophic purple bacterium Rhodopila globiformis DSM 161(T) from its draft genome sequence and evidence for a vanadium-dependent nitrogenase.</title>
        <authorList>
            <person name="Imhoff J.F."/>
            <person name="Rahn T."/>
            <person name="Kunzel S."/>
            <person name="Neulinger S.C."/>
        </authorList>
    </citation>
    <scope>NUCLEOTIDE SEQUENCE [LARGE SCALE GENOMIC DNA]</scope>
    <source>
        <strain evidence="1 2">DSM 16996</strain>
    </source>
</reference>
<dbReference type="SUPFAM" id="SSF103481">
    <property type="entry name" value="Multidrug resistance efflux transporter EmrE"/>
    <property type="match status" value="1"/>
</dbReference>
<dbReference type="EMBL" id="NHSJ01000107">
    <property type="protein sequence ID" value="PPQ28494.1"/>
    <property type="molecule type" value="Genomic_DNA"/>
</dbReference>
<dbReference type="RefSeq" id="WP_104509144.1">
    <property type="nucleotide sequence ID" value="NZ_JACIGC010000036.1"/>
</dbReference>
<proteinExistence type="predicted"/>
<dbReference type="Gene3D" id="1.10.3730.20">
    <property type="match status" value="1"/>
</dbReference>
<dbReference type="OrthoDB" id="426643at2"/>
<organism evidence="1 2">
    <name type="scientific">Rhodoblastus sphagnicola</name>
    <dbReference type="NCBI Taxonomy" id="333368"/>
    <lineage>
        <taxon>Bacteria</taxon>
        <taxon>Pseudomonadati</taxon>
        <taxon>Pseudomonadota</taxon>
        <taxon>Alphaproteobacteria</taxon>
        <taxon>Hyphomicrobiales</taxon>
        <taxon>Rhodoblastaceae</taxon>
        <taxon>Rhodoblastus</taxon>
    </lineage>
</organism>
<dbReference type="AlphaFoldDB" id="A0A2S6N1J5"/>
<protein>
    <recommendedName>
        <fullName evidence="3">Small multidrug resistance protein</fullName>
    </recommendedName>
</protein>
<dbReference type="InterPro" id="IPR037185">
    <property type="entry name" value="EmrE-like"/>
</dbReference>